<protein>
    <submittedName>
        <fullName evidence="1">Uncharacterized protein</fullName>
    </submittedName>
</protein>
<reference evidence="1" key="2">
    <citation type="journal article" date="2015" name="Data Brief">
        <title>Shoot transcriptome of the giant reed, Arundo donax.</title>
        <authorList>
            <person name="Barrero R.A."/>
            <person name="Guerrero F.D."/>
            <person name="Moolhuijzen P."/>
            <person name="Goolsby J.A."/>
            <person name="Tidwell J."/>
            <person name="Bellgard S.E."/>
            <person name="Bellgard M.I."/>
        </authorList>
    </citation>
    <scope>NUCLEOTIDE SEQUENCE</scope>
    <source>
        <tissue evidence="1">Shoot tissue taken approximately 20 cm above the soil surface</tissue>
    </source>
</reference>
<organism evidence="1">
    <name type="scientific">Arundo donax</name>
    <name type="common">Giant reed</name>
    <name type="synonym">Donax arundinaceus</name>
    <dbReference type="NCBI Taxonomy" id="35708"/>
    <lineage>
        <taxon>Eukaryota</taxon>
        <taxon>Viridiplantae</taxon>
        <taxon>Streptophyta</taxon>
        <taxon>Embryophyta</taxon>
        <taxon>Tracheophyta</taxon>
        <taxon>Spermatophyta</taxon>
        <taxon>Magnoliopsida</taxon>
        <taxon>Liliopsida</taxon>
        <taxon>Poales</taxon>
        <taxon>Poaceae</taxon>
        <taxon>PACMAD clade</taxon>
        <taxon>Arundinoideae</taxon>
        <taxon>Arundineae</taxon>
        <taxon>Arundo</taxon>
    </lineage>
</organism>
<name>A0A0A9BGX0_ARUDO</name>
<dbReference type="EMBL" id="GBRH01237415">
    <property type="protein sequence ID" value="JAD60480.1"/>
    <property type="molecule type" value="Transcribed_RNA"/>
</dbReference>
<reference evidence="1" key="1">
    <citation type="submission" date="2014-09" db="EMBL/GenBank/DDBJ databases">
        <authorList>
            <person name="Magalhaes I.L.F."/>
            <person name="Oliveira U."/>
            <person name="Santos F.R."/>
            <person name="Vidigal T.H.D.A."/>
            <person name="Brescovit A.D."/>
            <person name="Santos A.J."/>
        </authorList>
    </citation>
    <scope>NUCLEOTIDE SEQUENCE</scope>
    <source>
        <tissue evidence="1">Shoot tissue taken approximately 20 cm above the soil surface</tissue>
    </source>
</reference>
<sequence>MFWFRLPCEDVAQDRIMGMFGSLASLSSLACTKKDCLASSSERKSLSC</sequence>
<dbReference type="PROSITE" id="PS51257">
    <property type="entry name" value="PROKAR_LIPOPROTEIN"/>
    <property type="match status" value="1"/>
</dbReference>
<dbReference type="AlphaFoldDB" id="A0A0A9BGX0"/>
<proteinExistence type="predicted"/>
<evidence type="ECO:0000313" key="1">
    <source>
        <dbReference type="EMBL" id="JAD60480.1"/>
    </source>
</evidence>
<accession>A0A0A9BGX0</accession>